<comment type="cofactor">
    <cofactor evidence="1 11">
        <name>pyridoxal 5'-phosphate</name>
        <dbReference type="ChEBI" id="CHEBI:597326"/>
    </cofactor>
</comment>
<evidence type="ECO:0000313" key="14">
    <source>
        <dbReference type="Proteomes" id="UP000031449"/>
    </source>
</evidence>
<comment type="catalytic activity">
    <reaction evidence="9 12">
        <text>D-alanine + 2-oxoglutarate = D-glutamate + pyruvate</text>
        <dbReference type="Rhea" id="RHEA:15869"/>
        <dbReference type="ChEBI" id="CHEBI:15361"/>
        <dbReference type="ChEBI" id="CHEBI:16810"/>
        <dbReference type="ChEBI" id="CHEBI:29986"/>
        <dbReference type="ChEBI" id="CHEBI:57416"/>
        <dbReference type="EC" id="2.6.1.21"/>
    </reaction>
</comment>
<dbReference type="Gene3D" id="3.30.470.10">
    <property type="match status" value="1"/>
</dbReference>
<evidence type="ECO:0000256" key="9">
    <source>
        <dbReference type="ARBA" id="ARBA00047911"/>
    </source>
</evidence>
<dbReference type="Pfam" id="PF01063">
    <property type="entry name" value="Aminotran_4"/>
    <property type="match status" value="1"/>
</dbReference>
<dbReference type="AlphaFoldDB" id="A0A0B5ATF5"/>
<evidence type="ECO:0000256" key="10">
    <source>
        <dbReference type="RuleBase" id="RU004106"/>
    </source>
</evidence>
<dbReference type="PROSITE" id="PS00770">
    <property type="entry name" value="AA_TRANSFER_CLASS_4"/>
    <property type="match status" value="1"/>
</dbReference>
<dbReference type="FunFam" id="3.20.10.10:FF:000002">
    <property type="entry name" value="D-alanine aminotransferase"/>
    <property type="match status" value="1"/>
</dbReference>
<evidence type="ECO:0000256" key="4">
    <source>
        <dbReference type="ARBA" id="ARBA00012874"/>
    </source>
</evidence>
<dbReference type="GO" id="GO:0046416">
    <property type="term" value="P:D-amino acid metabolic process"/>
    <property type="evidence" value="ECO:0007669"/>
    <property type="project" value="InterPro"/>
</dbReference>
<evidence type="ECO:0000256" key="5">
    <source>
        <dbReference type="ARBA" id="ARBA00021779"/>
    </source>
</evidence>
<dbReference type="InterPro" id="IPR018300">
    <property type="entry name" value="Aminotrans_IV_CS"/>
</dbReference>
<dbReference type="OrthoDB" id="9805628at2"/>
<protein>
    <recommendedName>
        <fullName evidence="5 12">D-alanine aminotransferase</fullName>
        <ecNumber evidence="4 12">2.6.1.21</ecNumber>
    </recommendedName>
</protein>
<evidence type="ECO:0000256" key="12">
    <source>
        <dbReference type="RuleBase" id="RU004520"/>
    </source>
</evidence>
<dbReference type="Proteomes" id="UP000031449">
    <property type="component" value="Chromosome"/>
</dbReference>
<dbReference type="InterPro" id="IPR036038">
    <property type="entry name" value="Aminotransferase-like"/>
</dbReference>
<comment type="similarity">
    <text evidence="2 10">Belongs to the class-IV pyridoxal-phosphate-dependent aminotransferase family.</text>
</comment>
<dbReference type="KEGG" id="jeo:JMA_25160"/>
<keyword evidence="14" id="KW-1185">Reference proteome</keyword>
<proteinExistence type="inferred from homology"/>
<dbReference type="GO" id="GO:0030170">
    <property type="term" value="F:pyridoxal phosphate binding"/>
    <property type="evidence" value="ECO:0007669"/>
    <property type="project" value="InterPro"/>
</dbReference>
<evidence type="ECO:0000256" key="7">
    <source>
        <dbReference type="ARBA" id="ARBA00022679"/>
    </source>
</evidence>
<dbReference type="InterPro" id="IPR050571">
    <property type="entry name" value="Class-IV_PLP-Dep_Aminotrnsfr"/>
</dbReference>
<dbReference type="BioCyc" id="JESP1508404:G14D9-11772-MONOMER"/>
<gene>
    <name evidence="13" type="ORF">JMA_25160</name>
</gene>
<keyword evidence="8 11" id="KW-0663">Pyridoxal phosphate</keyword>
<evidence type="ECO:0000313" key="13">
    <source>
        <dbReference type="EMBL" id="AJD91833.1"/>
    </source>
</evidence>
<name>A0A0B5ATF5_9BACL</name>
<keyword evidence="6 13" id="KW-0032">Aminotransferase</keyword>
<evidence type="ECO:0000256" key="2">
    <source>
        <dbReference type="ARBA" id="ARBA00009320"/>
    </source>
</evidence>
<organism evidence="13 14">
    <name type="scientific">Jeotgalibacillus malaysiensis</name>
    <dbReference type="NCBI Taxonomy" id="1508404"/>
    <lineage>
        <taxon>Bacteria</taxon>
        <taxon>Bacillati</taxon>
        <taxon>Bacillota</taxon>
        <taxon>Bacilli</taxon>
        <taxon>Bacillales</taxon>
        <taxon>Caryophanaceae</taxon>
        <taxon>Jeotgalibacillus</taxon>
    </lineage>
</organism>
<dbReference type="FunFam" id="3.30.470.10:FF:000009">
    <property type="entry name" value="D-alanine aminotransferase"/>
    <property type="match status" value="1"/>
</dbReference>
<sequence>MGTILVNDQFLDRVNGTVDIEDRGYQFGDGVYEVVRVYGGKMFTAKEHLTRLFESAEKIFLTLPFTLEELTARLEKLMTDNNLDTGIIYLQVTRGASSRQHHFPEEQNAVLTAYTKEVARPVGDMSAGVKAITTPDVRWLRCDIKSLNLLGNLLAKQEAVSKGGFEAILHRDETVTEGSSSNVFMIANDTMYTHPATNLILNGITRREIIKLCANIGLNVEEKAFTLDELYNAEEVFMASTTAEVMPLTLVNDQQIAGGTPGSWTRKLQEAFEEAVEKQCGALTETITL</sequence>
<dbReference type="InterPro" id="IPR005784">
    <property type="entry name" value="D_amino_transT"/>
</dbReference>
<dbReference type="CDD" id="cd01558">
    <property type="entry name" value="D-AAT_like"/>
    <property type="match status" value="1"/>
</dbReference>
<keyword evidence="7 13" id="KW-0808">Transferase</keyword>
<accession>A0A0B5ATF5</accession>
<reference evidence="13 14" key="1">
    <citation type="submission" date="2014-08" db="EMBL/GenBank/DDBJ databases">
        <title>Complete genome of a marine bacteria Jeotgalibacillus malaysiensis.</title>
        <authorList>
            <person name="Yaakop A.S."/>
            <person name="Chan K.-G."/>
            <person name="Goh K.M."/>
        </authorList>
    </citation>
    <scope>NUCLEOTIDE SEQUENCE [LARGE SCALE GENOMIC DNA]</scope>
    <source>
        <strain evidence="13 14">D5</strain>
    </source>
</reference>
<dbReference type="Gene3D" id="3.20.10.10">
    <property type="entry name" value="D-amino Acid Aminotransferase, subunit A, domain 2"/>
    <property type="match status" value="1"/>
</dbReference>
<dbReference type="InterPro" id="IPR001544">
    <property type="entry name" value="Aminotrans_IV"/>
</dbReference>
<dbReference type="SUPFAM" id="SSF56752">
    <property type="entry name" value="D-aminoacid aminotransferase-like PLP-dependent enzymes"/>
    <property type="match status" value="1"/>
</dbReference>
<comment type="subunit">
    <text evidence="3">Homodimer.</text>
</comment>
<dbReference type="GO" id="GO:0046394">
    <property type="term" value="P:carboxylic acid biosynthetic process"/>
    <property type="evidence" value="ECO:0007669"/>
    <property type="project" value="UniProtKB-ARBA"/>
</dbReference>
<dbReference type="GO" id="GO:0005829">
    <property type="term" value="C:cytosol"/>
    <property type="evidence" value="ECO:0007669"/>
    <property type="project" value="TreeGrafter"/>
</dbReference>
<dbReference type="InterPro" id="IPR043131">
    <property type="entry name" value="BCAT-like_N"/>
</dbReference>
<dbReference type="GO" id="GO:0047810">
    <property type="term" value="F:D-alanine-2-oxoglutarate aminotransferase activity"/>
    <property type="evidence" value="ECO:0007669"/>
    <property type="project" value="UniProtKB-EC"/>
</dbReference>
<evidence type="ECO:0000256" key="3">
    <source>
        <dbReference type="ARBA" id="ARBA00011738"/>
    </source>
</evidence>
<dbReference type="STRING" id="1508404.JMA_25160"/>
<dbReference type="PANTHER" id="PTHR42743:SF10">
    <property type="entry name" value="D-ALANINE AMINOTRANSFERASE"/>
    <property type="match status" value="1"/>
</dbReference>
<dbReference type="InterPro" id="IPR043132">
    <property type="entry name" value="BCAT-like_C"/>
</dbReference>
<dbReference type="EC" id="2.6.1.21" evidence="4 12"/>
<evidence type="ECO:0000256" key="1">
    <source>
        <dbReference type="ARBA" id="ARBA00001933"/>
    </source>
</evidence>
<evidence type="ECO:0000256" key="8">
    <source>
        <dbReference type="ARBA" id="ARBA00022898"/>
    </source>
</evidence>
<dbReference type="EMBL" id="CP009416">
    <property type="protein sequence ID" value="AJD91833.1"/>
    <property type="molecule type" value="Genomic_DNA"/>
</dbReference>
<dbReference type="HOGENOM" id="CLU_020844_4_1_9"/>
<dbReference type="PANTHER" id="PTHR42743">
    <property type="entry name" value="AMINO-ACID AMINOTRANSFERASE"/>
    <property type="match status" value="1"/>
</dbReference>
<evidence type="ECO:0000256" key="6">
    <source>
        <dbReference type="ARBA" id="ARBA00022576"/>
    </source>
</evidence>
<dbReference type="NCBIfam" id="TIGR01121">
    <property type="entry name" value="D_amino_aminoT"/>
    <property type="match status" value="1"/>
</dbReference>
<comment type="function">
    <text evidence="12">Acts on the D-isomers of alanine, leucine, aspartate, glutamate, aminobutyrate, norvaline and asparagine. The enzyme transfers an amino group from a substrate D-amino acid to the pyridoxal phosphate cofactor to form pyridoxamine and an alpha-keto acid in the first half-reaction.</text>
</comment>
<dbReference type="GO" id="GO:0008652">
    <property type="term" value="P:amino acid biosynthetic process"/>
    <property type="evidence" value="ECO:0007669"/>
    <property type="project" value="UniProtKB-ARBA"/>
</dbReference>
<evidence type="ECO:0000256" key="11">
    <source>
        <dbReference type="RuleBase" id="RU004516"/>
    </source>
</evidence>